<gene>
    <name evidence="6" type="ORF">DNG_05435</name>
</gene>
<evidence type="ECO:0000313" key="6">
    <source>
        <dbReference type="EMBL" id="SPO02760.1"/>
    </source>
</evidence>
<dbReference type="Pfam" id="PF26523">
    <property type="entry name" value="Trm732_C"/>
    <property type="match status" value="1"/>
</dbReference>
<dbReference type="EMBL" id="ONZQ02000007">
    <property type="protein sequence ID" value="SPO02760.1"/>
    <property type="molecule type" value="Genomic_DNA"/>
</dbReference>
<keyword evidence="2" id="KW-0819">tRNA processing</keyword>
<dbReference type="Pfam" id="PF10350">
    <property type="entry name" value="DUF2428"/>
    <property type="match status" value="1"/>
</dbReference>
<accession>A0AAE8SVG5</accession>
<dbReference type="InterPro" id="IPR056842">
    <property type="entry name" value="THADA-like_TPR_C"/>
</dbReference>
<reference evidence="6" key="1">
    <citation type="submission" date="2018-03" db="EMBL/GenBank/DDBJ databases">
        <authorList>
            <person name="Guldener U."/>
        </authorList>
    </citation>
    <scope>NUCLEOTIDE SEQUENCE</scope>
</reference>
<name>A0AAE8SVG5_9PEZI</name>
<comment type="caution">
    <text evidence="6">The sequence shown here is derived from an EMBL/GenBank/DDBJ whole genome shotgun (WGS) entry which is preliminary data.</text>
</comment>
<dbReference type="InterPro" id="IPR051954">
    <property type="entry name" value="tRNA_methyltransferase_THADA"/>
</dbReference>
<dbReference type="InterPro" id="IPR019442">
    <property type="entry name" value="THADA/TRM732_DUF2428"/>
</dbReference>
<evidence type="ECO:0000256" key="2">
    <source>
        <dbReference type="ARBA" id="ARBA00022694"/>
    </source>
</evidence>
<feature type="domain" description="tRNA (32-2'-O)-methyltransferase regulator THADA-like C-terminal TPR repeats region" evidence="5">
    <location>
        <begin position="907"/>
        <end position="1059"/>
    </location>
</feature>
<feature type="domain" description="DUF2428" evidence="3">
    <location>
        <begin position="675"/>
        <end position="905"/>
    </location>
</feature>
<proteinExistence type="inferred from homology"/>
<dbReference type="GO" id="GO:0030488">
    <property type="term" value="P:tRNA methylation"/>
    <property type="evidence" value="ECO:0007669"/>
    <property type="project" value="TreeGrafter"/>
</dbReference>
<evidence type="ECO:0000259" key="5">
    <source>
        <dbReference type="Pfam" id="PF25151"/>
    </source>
</evidence>
<protein>
    <recommendedName>
        <fullName evidence="8">DUF2428 domain-containing protein</fullName>
    </recommendedName>
</protein>
<evidence type="ECO:0000313" key="7">
    <source>
        <dbReference type="Proteomes" id="UP001187682"/>
    </source>
</evidence>
<evidence type="ECO:0008006" key="8">
    <source>
        <dbReference type="Google" id="ProtNLM"/>
    </source>
</evidence>
<dbReference type="Proteomes" id="UP001187682">
    <property type="component" value="Unassembled WGS sequence"/>
</dbReference>
<dbReference type="Gene3D" id="1.25.10.10">
    <property type="entry name" value="Leucine-rich Repeat Variant"/>
    <property type="match status" value="1"/>
</dbReference>
<dbReference type="PANTHER" id="PTHR14387:SF0">
    <property type="entry name" value="DUF2428 DOMAIN-CONTAINING PROTEIN"/>
    <property type="match status" value="1"/>
</dbReference>
<dbReference type="InterPro" id="IPR011989">
    <property type="entry name" value="ARM-like"/>
</dbReference>
<organism evidence="6 7">
    <name type="scientific">Cephalotrichum gorgonifer</name>
    <dbReference type="NCBI Taxonomy" id="2041049"/>
    <lineage>
        <taxon>Eukaryota</taxon>
        <taxon>Fungi</taxon>
        <taxon>Dikarya</taxon>
        <taxon>Ascomycota</taxon>
        <taxon>Pezizomycotina</taxon>
        <taxon>Sordariomycetes</taxon>
        <taxon>Hypocreomycetidae</taxon>
        <taxon>Microascales</taxon>
        <taxon>Microascaceae</taxon>
        <taxon>Cephalotrichum</taxon>
    </lineage>
</organism>
<dbReference type="PANTHER" id="PTHR14387">
    <property type="entry name" value="THADA/DEATH RECEPTOR INTERACTING PROTEIN"/>
    <property type="match status" value="1"/>
</dbReference>
<feature type="domain" description="tRNA (32-2'-O)-methyltransferase regulator THADA-like TPR repeats region" evidence="4">
    <location>
        <begin position="242"/>
        <end position="545"/>
    </location>
</feature>
<evidence type="ECO:0000256" key="1">
    <source>
        <dbReference type="ARBA" id="ARBA00010409"/>
    </source>
</evidence>
<sequence>MTENAHHTVSLSEGNKDESPRDLVKLIEDNPLGSQAAYAKSVFNHLISQEASSKAATSKIRVKLCGFIQQCCQSRSGEVKDWAFSNELYLKLMDLYLEWNESDSERSLRLVLDLLVDLMTGGQSRADRESTKLTVLDTLVSIVARQSARPLAKSAMMVLDRFLSKSVVSLHEVGSKYKELKRLDIAVSDLQLWKTYVAEILNWMKVQFVCPVAGKFVATIYKGLHTESEKGFLSGSEKKFTVELWHEWLLQLLIPEPLLLEGVKNYILLPLFKLERTESLAFLDMMNRLDRDIVSPQTDLDTPAMLKLASLEVGKRVGLVEEPVYAQSGTKRGGRVGPVVLQEDLLEHVLVHPSYNVRTLALSLIVSSSSTTRPYSPTALVLLKRHLGMYFADSEARFRNELLSKLRDMYKRIRGGIFVLRRSLARARATAVKKESGTADQGKPALYHTNIISHSESELSSALKLHEDFLRWYIHFLRTELTPTASYQRHATSLKATSVILQLEAAPTKTWETEDDGALLFDLFDPYWSRMLLDLLVDPFDDVRDIAAMVLRLLLSDDRYQRILPPGRDRRSILSEFLSKANQMANQTGREDHANGVARAYELLHRFSGDQDAQFDLLSELLASLGERISSAEANLGSAVLDAPTHGLFAALSYIVLAINENPLDQERMGRVNQLYLDIVGYCSRIWDVVRVILCDDSPEGHLPDDLDEMEGLDTKNLLSYSFRAIDESSKVMKAIVLGAKRYVGKGQVCPSKEVFSAIGGLSFQQLSTLRHRGALTAASQTFAAACQMSGYYSGDDSSGSLLSVWYQRSTTRRSAGIPAMMIGVLSANSEITLEQALSRLMEIATMPAEVTETDGSNLPQVHALNSLTAIFKTSYLSHFEKKLEKYIPLCLQLAADCLKSKVWAIRNCGLLLLRGLMDSLFGTSESKSTMEAGWDGTANCIDYDRYPSLAPVLLSLLKSGRSMVYELTTIAAAEAVFPALDIIRRAGPPASQRDELQTYVAEYLGSPAWHVREIAARTLCSCMLHSDWLPALRSLLSPEDIANPERETNRFHGALLTGRFLVERLSEVMPEELEADFQGLVSLLKDLRTNRPQQLSGCPDLYAAYVGLLNQAAQYGLYLSRRAAKDAESMLNNLLISPTKSEEMADAGHHGALLRLELAVQSVYGLYQEENIDIFLRKTREMVDVKVSSLVATLEALPQIWPAEHLSESMIRQLFDLYRDVCVRSSGAESRAIALRNLTDLMVDVRGRMVLTPSRGSLEELWANLQRGSMSPSLSDEIVRVAGAMLGYLLSAETEGEWNRGDALRRFAALIAESSTDDQHFDTRYSAAESLKFALRTPPPVTEEYLPIRQALYTLLNDDDPEIRLLAAEASSPHPVIPLQAATALLSSLSSLQSRELAAAAACRITGCSFPVNDPQSTIPSWVPSDAQLEEATKLDTSLFAVEAQNLFVDPAREAERWRVVLSSCADDEVLSALAEWTAPGLKALGQLMSSGDGVLGWSSSRGAHAVAVRIVLCSMVLAQKGCPGFEEGFRGLGEGVATFLPH</sequence>
<evidence type="ECO:0000259" key="3">
    <source>
        <dbReference type="Pfam" id="PF10350"/>
    </source>
</evidence>
<dbReference type="SUPFAM" id="SSF48371">
    <property type="entry name" value="ARM repeat"/>
    <property type="match status" value="2"/>
</dbReference>
<dbReference type="GO" id="GO:0005829">
    <property type="term" value="C:cytosol"/>
    <property type="evidence" value="ECO:0007669"/>
    <property type="project" value="TreeGrafter"/>
</dbReference>
<dbReference type="Pfam" id="PF25151">
    <property type="entry name" value="TPR_Trm732_C"/>
    <property type="match status" value="1"/>
</dbReference>
<keyword evidence="7" id="KW-1185">Reference proteome</keyword>
<comment type="similarity">
    <text evidence="1">Belongs to the THADA family.</text>
</comment>
<dbReference type="Pfam" id="PF25150">
    <property type="entry name" value="TPR_Trm732"/>
    <property type="match status" value="1"/>
</dbReference>
<dbReference type="InterPro" id="IPR056843">
    <property type="entry name" value="THADA-like_TPR"/>
</dbReference>
<evidence type="ECO:0000259" key="4">
    <source>
        <dbReference type="Pfam" id="PF25150"/>
    </source>
</evidence>
<dbReference type="InterPro" id="IPR016024">
    <property type="entry name" value="ARM-type_fold"/>
</dbReference>